<feature type="transmembrane region" description="Helical" evidence="4">
    <location>
        <begin position="75"/>
        <end position="94"/>
    </location>
</feature>
<evidence type="ECO:0000259" key="5">
    <source>
        <dbReference type="Pfam" id="PF01011"/>
    </source>
</evidence>
<dbReference type="InterPro" id="IPR017511">
    <property type="entry name" value="PQQ_mDH"/>
</dbReference>
<dbReference type="CDD" id="cd10280">
    <property type="entry name" value="PQQ_mGDH"/>
    <property type="match status" value="1"/>
</dbReference>
<dbReference type="NCBIfam" id="TIGR03074">
    <property type="entry name" value="PQQ_membr_DH"/>
    <property type="match status" value="1"/>
</dbReference>
<dbReference type="Pfam" id="PF01011">
    <property type="entry name" value="PQQ"/>
    <property type="match status" value="1"/>
</dbReference>
<keyword evidence="4" id="KW-1133">Transmembrane helix</keyword>
<comment type="caution">
    <text evidence="6">The sequence shown here is derived from an EMBL/GenBank/DDBJ whole genome shotgun (WGS) entry which is preliminary data.</text>
</comment>
<dbReference type="AlphaFoldDB" id="U2YNF4"/>
<comment type="similarity">
    <text evidence="2">Belongs to the bacterial PQQ dehydrogenase family.</text>
</comment>
<feature type="transmembrane region" description="Helical" evidence="4">
    <location>
        <begin position="28"/>
        <end position="46"/>
    </location>
</feature>
<evidence type="ECO:0000313" key="7">
    <source>
        <dbReference type="Proteomes" id="UP000016568"/>
    </source>
</evidence>
<gene>
    <name evidence="6" type="ORF">NT2_08_01270</name>
</gene>
<comment type="cofactor">
    <cofactor evidence="1">
        <name>pyrroloquinoline quinone</name>
        <dbReference type="ChEBI" id="CHEBI:58442"/>
    </cofactor>
</comment>
<dbReference type="Gene3D" id="2.140.10.10">
    <property type="entry name" value="Quinoprotein alcohol dehydrogenase-like superfamily"/>
    <property type="match status" value="2"/>
</dbReference>
<evidence type="ECO:0000256" key="2">
    <source>
        <dbReference type="ARBA" id="ARBA00008156"/>
    </source>
</evidence>
<sequence>MWPLGGLLAIIGILLAWGGAMLASLGGSLYYLPAGLACLAAGVLIARGHKAGFWLYCAVFAATVIWALAEVGLHFWLLLPRIAGPLVILLYLLAPWVRRHLRLIAAPRAVDHNTPPRTGPRTVMAVIACIALAWAAGFAMYDRNGAARAAQATGDQTATRWADYAGNKAGTRFSPASQITPANVADLEVAWQFRTGDMPNGPAPQMFQATPLQIGDTLYLCTPHNIVIALDADTGKQRWRYDPAVDATGVYTVACRGVSYHESADAAARAGETPCARRVLVATIDGRMIAVDAADGKPCPDFGTGGQVSLREGLGPVKGGIQFTTSPATIIGNTAVVGSFVLDNMGTDNPSGVVRAFDVVTGRQIWAWDAGRHDPSAPLQPGESFTPGSPNAWSLFSADEALGLVYIPTGNPSPDHFGGQRNADMERYGSSVVALDVANGKVRWAFQTVHHDLWDYDVASQPVLANVPVKGALVPALIQPTKQGEIFLLDRRTGKPLAPVENVPVPQGDLPGERYAPTQPVSHAFASLVPPVMRESDMWGATPLDQMWCRIAFRKMRYEGRYTPPSLDESLIFPGNNGIMNWGSAAVDEARGVMVVPTSYMPLKLRMILRKDAPQTGDIAIEGNGAVSPMRGTPYAVRTERPFVSPLGIPCNAPPWGRLTAIDLKTRQILWQRPLGTTADHAPLGIAVPGVFNQGGAMVTGGGLAFIGATMDNYLRAFDLKNGKELWKGRLPAGGQALPMSYVSPRTGRQYVVIAAGGHAFMKTTPGDYVVAYSLKGDRAPH</sequence>
<dbReference type="PANTHER" id="PTHR32303">
    <property type="entry name" value="QUINOPROTEIN ALCOHOL DEHYDROGENASE (CYTOCHROME C)"/>
    <property type="match status" value="1"/>
</dbReference>
<name>U2YNF4_9SPHN</name>
<keyword evidence="7" id="KW-1185">Reference proteome</keyword>
<keyword evidence="3" id="KW-0560">Oxidoreductase</keyword>
<dbReference type="GO" id="GO:0048038">
    <property type="term" value="F:quinone binding"/>
    <property type="evidence" value="ECO:0007669"/>
    <property type="project" value="InterPro"/>
</dbReference>
<dbReference type="GO" id="GO:0016020">
    <property type="term" value="C:membrane"/>
    <property type="evidence" value="ECO:0007669"/>
    <property type="project" value="InterPro"/>
</dbReference>
<reference evidence="6 7" key="1">
    <citation type="submission" date="2013-09" db="EMBL/GenBank/DDBJ databases">
        <title>Whole genome shotgun sequence of Novosphingobium tardaugens NBRC 16725.</title>
        <authorList>
            <person name="Isaki S."/>
            <person name="Hosoyama A."/>
            <person name="Tsuchikane K."/>
            <person name="Katsumata H."/>
            <person name="Ando Y."/>
            <person name="Yamazaki S."/>
            <person name="Fujita N."/>
        </authorList>
    </citation>
    <scope>NUCLEOTIDE SEQUENCE [LARGE SCALE GENOMIC DNA]</scope>
    <source>
        <strain evidence="6 7">NBRC 16725</strain>
    </source>
</reference>
<dbReference type="InterPro" id="IPR002372">
    <property type="entry name" value="PQQ_rpt_dom"/>
</dbReference>
<feature type="domain" description="Pyrrolo-quinoline quinone repeat" evidence="5">
    <location>
        <begin position="161"/>
        <end position="752"/>
    </location>
</feature>
<dbReference type="PANTHER" id="PTHR32303:SF4">
    <property type="entry name" value="QUINOPROTEIN GLUCOSE DEHYDROGENASE"/>
    <property type="match status" value="1"/>
</dbReference>
<feature type="transmembrane region" description="Helical" evidence="4">
    <location>
        <begin position="122"/>
        <end position="141"/>
    </location>
</feature>
<dbReference type="Proteomes" id="UP000016568">
    <property type="component" value="Unassembled WGS sequence"/>
</dbReference>
<dbReference type="SMART" id="SM00564">
    <property type="entry name" value="PQQ"/>
    <property type="match status" value="5"/>
</dbReference>
<evidence type="ECO:0000256" key="4">
    <source>
        <dbReference type="SAM" id="Phobius"/>
    </source>
</evidence>
<keyword evidence="4" id="KW-0812">Transmembrane</keyword>
<evidence type="ECO:0000313" key="6">
    <source>
        <dbReference type="EMBL" id="GAD50340.1"/>
    </source>
</evidence>
<evidence type="ECO:0000256" key="1">
    <source>
        <dbReference type="ARBA" id="ARBA00001931"/>
    </source>
</evidence>
<dbReference type="GO" id="GO:0008876">
    <property type="term" value="F:quinoprotein glucose dehydrogenase activity"/>
    <property type="evidence" value="ECO:0007669"/>
    <property type="project" value="TreeGrafter"/>
</dbReference>
<feature type="transmembrane region" description="Helical" evidence="4">
    <location>
        <begin position="53"/>
        <end position="69"/>
    </location>
</feature>
<dbReference type="InterPro" id="IPR011047">
    <property type="entry name" value="Quinoprotein_ADH-like_sf"/>
</dbReference>
<keyword evidence="4" id="KW-0472">Membrane</keyword>
<dbReference type="EMBL" id="BASZ01000008">
    <property type="protein sequence ID" value="GAD50340.1"/>
    <property type="molecule type" value="Genomic_DNA"/>
</dbReference>
<protein>
    <submittedName>
        <fullName evidence="6">Putative quinoprotein glucose dehydrogenase</fullName>
    </submittedName>
</protein>
<organism evidence="6 7">
    <name type="scientific">Caenibius tardaugens NBRC 16725</name>
    <dbReference type="NCBI Taxonomy" id="1219035"/>
    <lineage>
        <taxon>Bacteria</taxon>
        <taxon>Pseudomonadati</taxon>
        <taxon>Pseudomonadota</taxon>
        <taxon>Alphaproteobacteria</taxon>
        <taxon>Sphingomonadales</taxon>
        <taxon>Erythrobacteraceae</taxon>
        <taxon>Caenibius</taxon>
    </lineage>
</organism>
<accession>U2YNF4</accession>
<dbReference type="InterPro" id="IPR018391">
    <property type="entry name" value="PQQ_b-propeller_rpt"/>
</dbReference>
<dbReference type="eggNOG" id="COG4993">
    <property type="taxonomic scope" value="Bacteria"/>
</dbReference>
<dbReference type="SUPFAM" id="SSF50998">
    <property type="entry name" value="Quinoprotein alcohol dehydrogenase-like"/>
    <property type="match status" value="1"/>
</dbReference>
<evidence type="ECO:0000256" key="3">
    <source>
        <dbReference type="ARBA" id="ARBA00023002"/>
    </source>
</evidence>
<proteinExistence type="inferred from homology"/>